<feature type="non-terminal residue" evidence="6">
    <location>
        <position position="1"/>
    </location>
</feature>
<dbReference type="PANTHER" id="PTHR13904">
    <property type="entry name" value="PRE-MRNA SPLICING FACTOR PRP31"/>
    <property type="match status" value="1"/>
</dbReference>
<evidence type="ECO:0000256" key="4">
    <source>
        <dbReference type="SAM" id="MobiDB-lite"/>
    </source>
</evidence>
<dbReference type="InterPro" id="IPR019175">
    <property type="entry name" value="Prp31_C"/>
</dbReference>
<name>A0A6A4M0W0_9ERIC</name>
<dbReference type="InterPro" id="IPR042239">
    <property type="entry name" value="Nop_C"/>
</dbReference>
<dbReference type="Pfam" id="PF09785">
    <property type="entry name" value="Prp31_C"/>
    <property type="match status" value="1"/>
</dbReference>
<dbReference type="Gene3D" id="1.10.246.90">
    <property type="entry name" value="Nop domain"/>
    <property type="match status" value="1"/>
</dbReference>
<dbReference type="PANTHER" id="PTHR13904:SF0">
    <property type="entry name" value="U4_U6 SMALL NUCLEAR RIBONUCLEOPROTEIN PRP31"/>
    <property type="match status" value="1"/>
</dbReference>
<evidence type="ECO:0000256" key="2">
    <source>
        <dbReference type="ARBA" id="ARBA00023242"/>
    </source>
</evidence>
<dbReference type="InterPro" id="IPR027105">
    <property type="entry name" value="Prp31"/>
</dbReference>
<gene>
    <name evidence="6" type="ORF">C3L33_04169</name>
</gene>
<dbReference type="SUPFAM" id="SSF89124">
    <property type="entry name" value="Nop domain"/>
    <property type="match status" value="1"/>
</dbReference>
<dbReference type="GO" id="GO:0071011">
    <property type="term" value="C:precatalytic spliceosome"/>
    <property type="evidence" value="ECO:0007669"/>
    <property type="project" value="TreeGrafter"/>
</dbReference>
<dbReference type="GO" id="GO:0005687">
    <property type="term" value="C:U4 snRNP"/>
    <property type="evidence" value="ECO:0007669"/>
    <property type="project" value="TreeGrafter"/>
</dbReference>
<reference evidence="6 7" key="1">
    <citation type="journal article" date="2019" name="Genome Biol. Evol.">
        <title>The Rhododendron genome and chromosomal organization provide insight into shared whole-genome duplications across the heath family (Ericaceae).</title>
        <authorList>
            <person name="Soza V.L."/>
            <person name="Lindsley D."/>
            <person name="Waalkes A."/>
            <person name="Ramage E."/>
            <person name="Patwardhan R.P."/>
            <person name="Burton J.N."/>
            <person name="Adey A."/>
            <person name="Kumar A."/>
            <person name="Qiu R."/>
            <person name="Shendure J."/>
            <person name="Hall B."/>
        </authorList>
    </citation>
    <scope>NUCLEOTIDE SEQUENCE [LARGE SCALE GENOMIC DNA]</scope>
    <source>
        <strain evidence="6">RSF 1966-606</strain>
    </source>
</reference>
<dbReference type="InterPro" id="IPR002687">
    <property type="entry name" value="Nop_dom"/>
</dbReference>
<feature type="domain" description="Nop" evidence="5">
    <location>
        <begin position="1"/>
        <end position="118"/>
    </location>
</feature>
<proteinExistence type="predicted"/>
<keyword evidence="2" id="KW-0539">Nucleus</keyword>
<dbReference type="PROSITE" id="PS51358">
    <property type="entry name" value="NOP"/>
    <property type="match status" value="1"/>
</dbReference>
<evidence type="ECO:0000256" key="1">
    <source>
        <dbReference type="ARBA" id="ARBA00004123"/>
    </source>
</evidence>
<feature type="region of interest" description="Disordered" evidence="4">
    <location>
        <begin position="118"/>
        <end position="144"/>
    </location>
</feature>
<evidence type="ECO:0000313" key="6">
    <source>
        <dbReference type="EMBL" id="KAE9463980.1"/>
    </source>
</evidence>
<comment type="subcellular location">
    <subcellularLocation>
        <location evidence="1">Nucleus</location>
    </subcellularLocation>
</comment>
<keyword evidence="3" id="KW-0687">Ribonucleoprotein</keyword>
<evidence type="ECO:0000313" key="7">
    <source>
        <dbReference type="Proteomes" id="UP000428333"/>
    </source>
</evidence>
<comment type="caution">
    <text evidence="6">The sequence shown here is derived from an EMBL/GenBank/DDBJ whole genome shotgun (WGS) entry which is preliminary data.</text>
</comment>
<dbReference type="AlphaFoldDB" id="A0A6A4M0W0"/>
<evidence type="ECO:0000256" key="3">
    <source>
        <dbReference type="ARBA" id="ARBA00023274"/>
    </source>
</evidence>
<organism evidence="6 7">
    <name type="scientific">Rhododendron williamsianum</name>
    <dbReference type="NCBI Taxonomy" id="262921"/>
    <lineage>
        <taxon>Eukaryota</taxon>
        <taxon>Viridiplantae</taxon>
        <taxon>Streptophyta</taxon>
        <taxon>Embryophyta</taxon>
        <taxon>Tracheophyta</taxon>
        <taxon>Spermatophyta</taxon>
        <taxon>Magnoliopsida</taxon>
        <taxon>eudicotyledons</taxon>
        <taxon>Gunneridae</taxon>
        <taxon>Pentapetalae</taxon>
        <taxon>asterids</taxon>
        <taxon>Ericales</taxon>
        <taxon>Ericaceae</taxon>
        <taxon>Ericoideae</taxon>
        <taxon>Rhodoreae</taxon>
        <taxon>Rhododendron</taxon>
    </lineage>
</organism>
<keyword evidence="7" id="KW-1185">Reference proteome</keyword>
<dbReference type="GO" id="GO:0000244">
    <property type="term" value="P:spliceosomal tri-snRNP complex assembly"/>
    <property type="evidence" value="ECO:0007669"/>
    <property type="project" value="InterPro"/>
</dbReference>
<dbReference type="OrthoDB" id="1303012at2759"/>
<sequence length="205" mass="22834">EEDDIDLDNVNDDDSDTVSKLLETRRYLDIMQKVEDALEKKGSDMSNSSGIVLQDYQLIVDCTALTSTPPSLRMRACRLLAGKSILAARIDSVNGHPTGNKGRALRDKIHKTIEKWQEPPPAKRPKPLLVPDDCKPKKKRGGRRLRRMKQRYAITDMRKMAGRIQFGVAEETYLGDGLGEGYGMLGQALRVSVAKSKLAAKLAKK</sequence>
<dbReference type="EMBL" id="QEFC01000547">
    <property type="protein sequence ID" value="KAE9463980.1"/>
    <property type="molecule type" value="Genomic_DNA"/>
</dbReference>
<accession>A0A6A4M0W0</accession>
<evidence type="ECO:0000259" key="5">
    <source>
        <dbReference type="PROSITE" id="PS51358"/>
    </source>
</evidence>
<dbReference type="Proteomes" id="UP000428333">
    <property type="component" value="Linkage Group LG03"/>
</dbReference>
<protein>
    <recommendedName>
        <fullName evidence="5">Nop domain-containing protein</fullName>
    </recommendedName>
</protein>
<dbReference type="Pfam" id="PF01798">
    <property type="entry name" value="Nop"/>
    <property type="match status" value="1"/>
</dbReference>
<dbReference type="GO" id="GO:0046540">
    <property type="term" value="C:U4/U6 x U5 tri-snRNP complex"/>
    <property type="evidence" value="ECO:0007669"/>
    <property type="project" value="InterPro"/>
</dbReference>
<dbReference type="InterPro" id="IPR036070">
    <property type="entry name" value="Nop_dom_sf"/>
</dbReference>